<evidence type="ECO:0000259" key="1">
    <source>
        <dbReference type="Pfam" id="PF08350"/>
    </source>
</evidence>
<evidence type="ECO:0000313" key="3">
    <source>
        <dbReference type="EMBL" id="SEO87854.1"/>
    </source>
</evidence>
<dbReference type="Pfam" id="PF08350">
    <property type="entry name" value="FilR1_middle"/>
    <property type="match status" value="1"/>
</dbReference>
<dbReference type="InterPro" id="IPR036390">
    <property type="entry name" value="WH_DNA-bd_sf"/>
</dbReference>
<sequence>MAQPDPTEVMAVVARRGPVLRAVDTEGVPKRDLVDELSVSRSTVDRAVRELEAIGFVERTDNGGYRRTLPGRLALTEYDQFARRIEGLGDSVDVLSLLPADAPCDPCVLEDATVVVAERHSPLTPVERLSDLVDRATHVDAIAPAVLPQQVEIYHRKFVDDDLSARLVFTNDVIDRLVSSYRTELTESLDTGQLEIRRCERSIPYSLVAAETDAGPEMGFLVYADSGVQGFVGNDSPKAVEWARDLVDDYWKSGTPFPSPTADGRFQ</sequence>
<feature type="domain" description="Methanogenesis regulatory protein FilR1 middle" evidence="1">
    <location>
        <begin position="122"/>
        <end position="252"/>
    </location>
</feature>
<dbReference type="AlphaFoldDB" id="A0A1H8TB91"/>
<evidence type="ECO:0000313" key="4">
    <source>
        <dbReference type="Proteomes" id="UP000199126"/>
    </source>
</evidence>
<dbReference type="OrthoDB" id="11410at2157"/>
<evidence type="ECO:0000259" key="2">
    <source>
        <dbReference type="Pfam" id="PF25213"/>
    </source>
</evidence>
<dbReference type="InterPro" id="IPR057527">
    <property type="entry name" value="HVO_A0261-like_N"/>
</dbReference>
<dbReference type="InterPro" id="IPR013561">
    <property type="entry name" value="FilR1_middle_dom"/>
</dbReference>
<dbReference type="RefSeq" id="WP_089824947.1">
    <property type="nucleotide sequence ID" value="NZ_FODV01000006.1"/>
</dbReference>
<name>A0A1H8TB91_9EURY</name>
<accession>A0A1H8TB91</accession>
<dbReference type="Gene3D" id="1.10.10.10">
    <property type="entry name" value="Winged helix-like DNA-binding domain superfamily/Winged helix DNA-binding domain"/>
    <property type="match status" value="1"/>
</dbReference>
<feature type="domain" description="HVO-A0261-like N-terminal" evidence="2">
    <location>
        <begin position="7"/>
        <end position="86"/>
    </location>
</feature>
<dbReference type="SUPFAM" id="SSF46785">
    <property type="entry name" value="Winged helix' DNA-binding domain"/>
    <property type="match status" value="1"/>
</dbReference>
<dbReference type="EMBL" id="FODV01000006">
    <property type="protein sequence ID" value="SEO87854.1"/>
    <property type="molecule type" value="Genomic_DNA"/>
</dbReference>
<gene>
    <name evidence="3" type="ORF">SAMN04487948_106126</name>
</gene>
<dbReference type="Proteomes" id="UP000199126">
    <property type="component" value="Unassembled WGS sequence"/>
</dbReference>
<proteinExistence type="predicted"/>
<protein>
    <submittedName>
        <fullName evidence="3">Predicted transcriptional regulator, contains HTH domain</fullName>
    </submittedName>
</protein>
<organism evidence="3 4">
    <name type="scientific">Halogranum amylolyticum</name>
    <dbReference type="NCBI Taxonomy" id="660520"/>
    <lineage>
        <taxon>Archaea</taxon>
        <taxon>Methanobacteriati</taxon>
        <taxon>Methanobacteriota</taxon>
        <taxon>Stenosarchaea group</taxon>
        <taxon>Halobacteria</taxon>
        <taxon>Halobacteriales</taxon>
        <taxon>Haloferacaceae</taxon>
    </lineage>
</organism>
<dbReference type="InterPro" id="IPR036388">
    <property type="entry name" value="WH-like_DNA-bd_sf"/>
</dbReference>
<reference evidence="4" key="1">
    <citation type="submission" date="2016-10" db="EMBL/GenBank/DDBJ databases">
        <authorList>
            <person name="Varghese N."/>
            <person name="Submissions S."/>
        </authorList>
    </citation>
    <scope>NUCLEOTIDE SEQUENCE [LARGE SCALE GENOMIC DNA]</scope>
    <source>
        <strain evidence="4">CGMCC 1.10121</strain>
    </source>
</reference>
<dbReference type="Pfam" id="PF25213">
    <property type="entry name" value="HVO_A0261_N"/>
    <property type="match status" value="1"/>
</dbReference>
<keyword evidence="4" id="KW-1185">Reference proteome</keyword>